<comment type="caution">
    <text evidence="3">The sequence shown here is derived from an EMBL/GenBank/DDBJ whole genome shotgun (WGS) entry which is preliminary data.</text>
</comment>
<dbReference type="EMBL" id="JADGJH010001424">
    <property type="protein sequence ID" value="KAJ3113736.1"/>
    <property type="molecule type" value="Genomic_DNA"/>
</dbReference>
<feature type="compositionally biased region" description="Polar residues" evidence="2">
    <location>
        <begin position="61"/>
        <end position="77"/>
    </location>
</feature>
<dbReference type="Proteomes" id="UP001211907">
    <property type="component" value="Unassembled WGS sequence"/>
</dbReference>
<organism evidence="3 4">
    <name type="scientific">Physocladia obscura</name>
    <dbReference type="NCBI Taxonomy" id="109957"/>
    <lineage>
        <taxon>Eukaryota</taxon>
        <taxon>Fungi</taxon>
        <taxon>Fungi incertae sedis</taxon>
        <taxon>Chytridiomycota</taxon>
        <taxon>Chytridiomycota incertae sedis</taxon>
        <taxon>Chytridiomycetes</taxon>
        <taxon>Chytridiales</taxon>
        <taxon>Chytriomycetaceae</taxon>
        <taxon>Physocladia</taxon>
    </lineage>
</organism>
<feature type="compositionally biased region" description="Polar residues" evidence="2">
    <location>
        <begin position="237"/>
        <end position="259"/>
    </location>
</feature>
<feature type="region of interest" description="Disordered" evidence="2">
    <location>
        <begin position="42"/>
        <end position="259"/>
    </location>
</feature>
<name>A0AAD5T267_9FUNG</name>
<keyword evidence="4" id="KW-1185">Reference proteome</keyword>
<keyword evidence="1" id="KW-0175">Coiled coil</keyword>
<proteinExistence type="predicted"/>
<feature type="compositionally biased region" description="Low complexity" evidence="2">
    <location>
        <begin position="154"/>
        <end position="169"/>
    </location>
</feature>
<evidence type="ECO:0000313" key="3">
    <source>
        <dbReference type="EMBL" id="KAJ3113736.1"/>
    </source>
</evidence>
<gene>
    <name evidence="3" type="ORF">HK100_001898</name>
</gene>
<sequence length="373" mass="40716">MNLSSWFHVSCAINEGNLQPSKNRNAKTSSHLLLCTDHFNGNSNSSSTATSKKHASEKKQAASTSKPSPPLKQSTISKRSHTGDLRDWEAAREEKKRIQQRDQDAADKQKRKIAELNTGTASDEEKQNHQNDGNNKRLKKAKPEVFDSDDGESSDSFLETSSTAATTTTVIKKDDHQSLNSPFFGQSKPASTSSRPGSATVAAPPKLLSNVGAPKRSVDLSAAPVTSGNVKSAPLSRPSQNRPRDMSINNANSNETPNEVISRVIRTQERLSQDLKAMLPNIQKPVFQKSVPVSSSTSILDSLLDKAHDTTELSALKREIETLKSKLALQDTTLISLRSNLVLIFNQLKLSTVTPDESSIDEYVAAIRDLMKS</sequence>
<feature type="compositionally biased region" description="Basic and acidic residues" evidence="2">
    <location>
        <begin position="81"/>
        <end position="114"/>
    </location>
</feature>
<feature type="coiled-coil region" evidence="1">
    <location>
        <begin position="306"/>
        <end position="333"/>
    </location>
</feature>
<feature type="compositionally biased region" description="Polar residues" evidence="2">
    <location>
        <begin position="178"/>
        <end position="197"/>
    </location>
</feature>
<reference evidence="3" key="1">
    <citation type="submission" date="2020-05" db="EMBL/GenBank/DDBJ databases">
        <title>Phylogenomic resolution of chytrid fungi.</title>
        <authorList>
            <person name="Stajich J.E."/>
            <person name="Amses K."/>
            <person name="Simmons R."/>
            <person name="Seto K."/>
            <person name="Myers J."/>
            <person name="Bonds A."/>
            <person name="Quandt C.A."/>
            <person name="Barry K."/>
            <person name="Liu P."/>
            <person name="Grigoriev I."/>
            <person name="Longcore J.E."/>
            <person name="James T.Y."/>
        </authorList>
    </citation>
    <scope>NUCLEOTIDE SEQUENCE</scope>
    <source>
        <strain evidence="3">JEL0513</strain>
    </source>
</reference>
<evidence type="ECO:0000313" key="4">
    <source>
        <dbReference type="Proteomes" id="UP001211907"/>
    </source>
</evidence>
<evidence type="ECO:0000256" key="1">
    <source>
        <dbReference type="SAM" id="Coils"/>
    </source>
</evidence>
<evidence type="ECO:0000256" key="2">
    <source>
        <dbReference type="SAM" id="MobiDB-lite"/>
    </source>
</evidence>
<accession>A0AAD5T267</accession>
<dbReference type="AlphaFoldDB" id="A0AAD5T267"/>
<protein>
    <submittedName>
        <fullName evidence="3">Uncharacterized protein</fullName>
    </submittedName>
</protein>